<dbReference type="Pfam" id="PF13440">
    <property type="entry name" value="Polysacc_synt_3"/>
    <property type="match status" value="1"/>
</dbReference>
<feature type="transmembrane region" description="Helical" evidence="7">
    <location>
        <begin position="283"/>
        <end position="305"/>
    </location>
</feature>
<reference evidence="8 9" key="1">
    <citation type="submission" date="2023-12" db="EMBL/GenBank/DDBJ databases">
        <title>Thiobacillus sedimentum sp. nov., a chemolithoautotrophic sulfur-oxidizing bacterium isolated from freshwater sediment.</title>
        <authorList>
            <person name="Luo J."/>
            <person name="Dai C."/>
        </authorList>
    </citation>
    <scope>NUCLEOTIDE SEQUENCE [LARGE SCALE GENOMIC DNA]</scope>
    <source>
        <strain evidence="8 9">SCUT-2</strain>
    </source>
</reference>
<feature type="transmembrane region" description="Helical" evidence="7">
    <location>
        <begin position="79"/>
        <end position="103"/>
    </location>
</feature>
<evidence type="ECO:0000256" key="5">
    <source>
        <dbReference type="ARBA" id="ARBA00022989"/>
    </source>
</evidence>
<sequence length="488" mass="53510">MSLGNSIRHGAKWVFIGNTGSQLINFALGLILARLLLPAEFGMVATILIFTSLAGFVAGGGMGQAIVRAREASKRDYDLLFTLQLLIGMTIVGIFFALAPWFGRWYGNPLYADLLRVAALSFLVRPFFNVPSNMLHREMRFKAKTAVQLVNLVFYNGIALSLAYLGHGPWSLILAGLFGSIAGALQFSWYARWRPGLCFDFARAGELMRYGVLASSNNIVCYIRRQLPTFILSRSLGAAGVGLYNKAESLAARPHGFITGSVYDVVFRALAKEQDNLDKCRYLFFRSLTLVAVYALPFYVGFLWLAKPLVVTLFGQRWADSAAPLMILSLAAPLMMIENLAGAVLAARSWLDKELVAQLIMIAVAAGAILAGLPYGMTGVASGMVLAQLYITLHMYWLAKRSLRARWRDLARAFVPAALLNAILLAVLWLVDRVVPPPVRAVDALYVLTMAATGGLAYLLCFLYLPIPALATETARWKARLKLTKALA</sequence>
<feature type="transmembrane region" description="Helical" evidence="7">
    <location>
        <begin position="172"/>
        <end position="191"/>
    </location>
</feature>
<evidence type="ECO:0000256" key="4">
    <source>
        <dbReference type="ARBA" id="ARBA00022692"/>
    </source>
</evidence>
<evidence type="ECO:0000256" key="7">
    <source>
        <dbReference type="SAM" id="Phobius"/>
    </source>
</evidence>
<proteinExistence type="inferred from homology"/>
<feature type="transmembrane region" description="Helical" evidence="7">
    <location>
        <begin position="12"/>
        <end position="37"/>
    </location>
</feature>
<keyword evidence="9" id="KW-1185">Reference proteome</keyword>
<feature type="transmembrane region" description="Helical" evidence="7">
    <location>
        <begin position="410"/>
        <end position="431"/>
    </location>
</feature>
<gene>
    <name evidence="8" type="ORF">VA613_01875</name>
</gene>
<evidence type="ECO:0000256" key="2">
    <source>
        <dbReference type="ARBA" id="ARBA00007430"/>
    </source>
</evidence>
<dbReference type="InterPro" id="IPR050833">
    <property type="entry name" value="Poly_Biosynth_Transport"/>
</dbReference>
<feature type="transmembrane region" description="Helical" evidence="7">
    <location>
        <begin position="325"/>
        <end position="346"/>
    </location>
</feature>
<organism evidence="8 9">
    <name type="scientific">Thiobacillus sedimenti</name>
    <dbReference type="NCBI Taxonomy" id="3110231"/>
    <lineage>
        <taxon>Bacteria</taxon>
        <taxon>Pseudomonadati</taxon>
        <taxon>Pseudomonadota</taxon>
        <taxon>Betaproteobacteria</taxon>
        <taxon>Nitrosomonadales</taxon>
        <taxon>Thiobacillaceae</taxon>
        <taxon>Thiobacillus</taxon>
    </lineage>
</organism>
<feature type="transmembrane region" description="Helical" evidence="7">
    <location>
        <begin position="43"/>
        <end position="67"/>
    </location>
</feature>
<evidence type="ECO:0000256" key="1">
    <source>
        <dbReference type="ARBA" id="ARBA00004651"/>
    </source>
</evidence>
<comment type="similarity">
    <text evidence="2">Belongs to the polysaccharide synthase family.</text>
</comment>
<dbReference type="CDD" id="cd13127">
    <property type="entry name" value="MATE_tuaB_like"/>
    <property type="match status" value="1"/>
</dbReference>
<name>A0ABZ1CJT1_9PROT</name>
<feature type="transmembrane region" description="Helical" evidence="7">
    <location>
        <begin position="379"/>
        <end position="398"/>
    </location>
</feature>
<keyword evidence="5 7" id="KW-1133">Transmembrane helix</keyword>
<evidence type="ECO:0000313" key="8">
    <source>
        <dbReference type="EMBL" id="WRS39643.1"/>
    </source>
</evidence>
<comment type="subcellular location">
    <subcellularLocation>
        <location evidence="1">Cell membrane</location>
        <topology evidence="1">Multi-pass membrane protein</topology>
    </subcellularLocation>
</comment>
<feature type="transmembrane region" description="Helical" evidence="7">
    <location>
        <begin position="443"/>
        <end position="467"/>
    </location>
</feature>
<feature type="transmembrane region" description="Helical" evidence="7">
    <location>
        <begin position="355"/>
        <end position="373"/>
    </location>
</feature>
<dbReference type="Proteomes" id="UP001334732">
    <property type="component" value="Chromosome"/>
</dbReference>
<keyword evidence="4 7" id="KW-0812">Transmembrane</keyword>
<evidence type="ECO:0000256" key="6">
    <source>
        <dbReference type="ARBA" id="ARBA00023136"/>
    </source>
</evidence>
<keyword evidence="3" id="KW-1003">Cell membrane</keyword>
<protein>
    <submittedName>
        <fullName evidence="8">Lipopolysaccharide biosynthesis protein</fullName>
    </submittedName>
</protein>
<dbReference type="EMBL" id="CP141769">
    <property type="protein sequence ID" value="WRS39643.1"/>
    <property type="molecule type" value="Genomic_DNA"/>
</dbReference>
<feature type="transmembrane region" description="Helical" evidence="7">
    <location>
        <begin position="109"/>
        <end position="128"/>
    </location>
</feature>
<evidence type="ECO:0000313" key="9">
    <source>
        <dbReference type="Proteomes" id="UP001334732"/>
    </source>
</evidence>
<accession>A0ABZ1CJT1</accession>
<feature type="transmembrane region" description="Helical" evidence="7">
    <location>
        <begin position="149"/>
        <end position="166"/>
    </location>
</feature>
<keyword evidence="6 7" id="KW-0472">Membrane</keyword>
<evidence type="ECO:0000256" key="3">
    <source>
        <dbReference type="ARBA" id="ARBA00022475"/>
    </source>
</evidence>
<dbReference type="RefSeq" id="WP_324780174.1">
    <property type="nucleotide sequence ID" value="NZ_CP141769.1"/>
</dbReference>
<dbReference type="PANTHER" id="PTHR30250">
    <property type="entry name" value="PST FAMILY PREDICTED COLANIC ACID TRANSPORTER"/>
    <property type="match status" value="1"/>
</dbReference>
<dbReference type="PANTHER" id="PTHR30250:SF10">
    <property type="entry name" value="LIPOPOLYSACCHARIDE BIOSYNTHESIS PROTEIN WZXC"/>
    <property type="match status" value="1"/>
</dbReference>